<evidence type="ECO:0000256" key="2">
    <source>
        <dbReference type="ARBA" id="ARBA00022676"/>
    </source>
</evidence>
<evidence type="ECO:0000259" key="5">
    <source>
        <dbReference type="Pfam" id="PF13579"/>
    </source>
</evidence>
<feature type="compositionally biased region" description="Pro residues" evidence="4">
    <location>
        <begin position="197"/>
        <end position="206"/>
    </location>
</feature>
<evidence type="ECO:0000313" key="6">
    <source>
        <dbReference type="EMBL" id="GAA3711964.1"/>
    </source>
</evidence>
<dbReference type="CDD" id="cd03794">
    <property type="entry name" value="GT4_WbuB-like"/>
    <property type="match status" value="1"/>
</dbReference>
<gene>
    <name evidence="6" type="ORF">GCM10022399_30960</name>
</gene>
<dbReference type="Proteomes" id="UP001501468">
    <property type="component" value="Unassembled WGS sequence"/>
</dbReference>
<evidence type="ECO:0000256" key="1">
    <source>
        <dbReference type="ARBA" id="ARBA00021292"/>
    </source>
</evidence>
<protein>
    <recommendedName>
        <fullName evidence="1">D-inositol 3-phosphate glycosyltransferase</fullName>
    </recommendedName>
</protein>
<sequence length="435" mass="46796">MRIGLINHYAVPPSAAGGTRHWDLANAWDAGGHTVRILASSFNHFEQSTTSQMARRTEIGRRSVLLALDARPYEGNGIGRAVGMLSFALRVLRSRRELGDVDVVVGSSPHPFSALSAAFVARRRKVPFVYEIRDLWPQTLVDMGAMRRDSVAAKFLYAVERWTVRAADGVVFLPPQADRYMAERGLSARRALHAPNSAPPFEPPDGSPGQRAGEVLEQVDAWRRDGRRVFCYAGTVGRANGLRAVVDAFKKPEVSGSAALVVCGDGPEREALEALALPSENIKFVGHVPKSDAFRIVDGVDVALFHLLDAPVFQYGLSPNKLVDYLNIGKPILYAGPAVPNPATGSNASFDALPGEATSIAAAVERFVALGDDELAGMASAARGHASRNFSTKMVAETYVKFMESLVCDLKDQTVRGSRGTVAARATTTGEGVQK</sequence>
<dbReference type="InterPro" id="IPR028098">
    <property type="entry name" value="Glyco_trans_4-like_N"/>
</dbReference>
<dbReference type="SUPFAM" id="SSF53756">
    <property type="entry name" value="UDP-Glycosyltransferase/glycogen phosphorylase"/>
    <property type="match status" value="1"/>
</dbReference>
<dbReference type="PANTHER" id="PTHR45947:SF3">
    <property type="entry name" value="SULFOQUINOVOSYL TRANSFERASE SQD2"/>
    <property type="match status" value="1"/>
</dbReference>
<evidence type="ECO:0000313" key="7">
    <source>
        <dbReference type="Proteomes" id="UP001501468"/>
    </source>
</evidence>
<comment type="caution">
    <text evidence="6">The sequence shown here is derived from an EMBL/GenBank/DDBJ whole genome shotgun (WGS) entry which is preliminary data.</text>
</comment>
<feature type="domain" description="Glycosyltransferase subfamily 4-like N-terminal" evidence="5">
    <location>
        <begin position="19"/>
        <end position="196"/>
    </location>
</feature>
<name>A0ABP7DYM8_9MICO</name>
<organism evidence="6 7">
    <name type="scientific">Terrabacter ginsenosidimutans</name>
    <dbReference type="NCBI Taxonomy" id="490575"/>
    <lineage>
        <taxon>Bacteria</taxon>
        <taxon>Bacillati</taxon>
        <taxon>Actinomycetota</taxon>
        <taxon>Actinomycetes</taxon>
        <taxon>Micrococcales</taxon>
        <taxon>Intrasporangiaceae</taxon>
        <taxon>Terrabacter</taxon>
    </lineage>
</organism>
<dbReference type="PANTHER" id="PTHR45947">
    <property type="entry name" value="SULFOQUINOVOSYL TRANSFERASE SQD2"/>
    <property type="match status" value="1"/>
</dbReference>
<proteinExistence type="predicted"/>
<feature type="region of interest" description="Disordered" evidence="4">
    <location>
        <begin position="193"/>
        <end position="212"/>
    </location>
</feature>
<keyword evidence="3" id="KW-0808">Transferase</keyword>
<keyword evidence="7" id="KW-1185">Reference proteome</keyword>
<reference evidence="7" key="1">
    <citation type="journal article" date="2019" name="Int. J. Syst. Evol. Microbiol.">
        <title>The Global Catalogue of Microorganisms (GCM) 10K type strain sequencing project: providing services to taxonomists for standard genome sequencing and annotation.</title>
        <authorList>
            <consortium name="The Broad Institute Genomics Platform"/>
            <consortium name="The Broad Institute Genome Sequencing Center for Infectious Disease"/>
            <person name="Wu L."/>
            <person name="Ma J."/>
        </authorList>
    </citation>
    <scope>NUCLEOTIDE SEQUENCE [LARGE SCALE GENOMIC DNA]</scope>
    <source>
        <strain evidence="7">JCM 17125</strain>
    </source>
</reference>
<dbReference type="InterPro" id="IPR050194">
    <property type="entry name" value="Glycosyltransferase_grp1"/>
</dbReference>
<keyword evidence="2" id="KW-0328">Glycosyltransferase</keyword>
<evidence type="ECO:0000256" key="4">
    <source>
        <dbReference type="SAM" id="MobiDB-lite"/>
    </source>
</evidence>
<dbReference type="Pfam" id="PF13579">
    <property type="entry name" value="Glyco_trans_4_4"/>
    <property type="match status" value="1"/>
</dbReference>
<accession>A0ABP7DYM8</accession>
<evidence type="ECO:0000256" key="3">
    <source>
        <dbReference type="ARBA" id="ARBA00022679"/>
    </source>
</evidence>
<dbReference type="EMBL" id="BAABDC010000005">
    <property type="protein sequence ID" value="GAA3711964.1"/>
    <property type="molecule type" value="Genomic_DNA"/>
</dbReference>
<dbReference type="Gene3D" id="3.40.50.2000">
    <property type="entry name" value="Glycogen Phosphorylase B"/>
    <property type="match status" value="2"/>
</dbReference>